<proteinExistence type="inferred from homology"/>
<name>A0A559JTJ6_9BACL</name>
<keyword evidence="3" id="KW-0813">Transport</keyword>
<dbReference type="Pfam" id="PF13531">
    <property type="entry name" value="SBP_bac_11"/>
    <property type="match status" value="1"/>
</dbReference>
<dbReference type="GO" id="GO:1902358">
    <property type="term" value="P:sulfate transmembrane transport"/>
    <property type="evidence" value="ECO:0007669"/>
    <property type="project" value="InterPro"/>
</dbReference>
<feature type="chain" id="PRO_5039258001" evidence="6">
    <location>
        <begin position="28"/>
        <end position="362"/>
    </location>
</feature>
<dbReference type="EMBL" id="VNJJ01000002">
    <property type="protein sequence ID" value="TVY03204.1"/>
    <property type="molecule type" value="Genomic_DNA"/>
</dbReference>
<feature type="signal peptide" evidence="6">
    <location>
        <begin position="1"/>
        <end position="27"/>
    </location>
</feature>
<dbReference type="SUPFAM" id="SSF53850">
    <property type="entry name" value="Periplasmic binding protein-like II"/>
    <property type="match status" value="1"/>
</dbReference>
<organism evidence="7 8">
    <name type="scientific">Cohnella terricola</name>
    <dbReference type="NCBI Taxonomy" id="1289167"/>
    <lineage>
        <taxon>Bacteria</taxon>
        <taxon>Bacillati</taxon>
        <taxon>Bacillota</taxon>
        <taxon>Bacilli</taxon>
        <taxon>Bacillales</taxon>
        <taxon>Paenibacillaceae</taxon>
        <taxon>Cohnella</taxon>
    </lineage>
</organism>
<evidence type="ECO:0000256" key="6">
    <source>
        <dbReference type="SAM" id="SignalP"/>
    </source>
</evidence>
<evidence type="ECO:0000313" key="8">
    <source>
        <dbReference type="Proteomes" id="UP000316330"/>
    </source>
</evidence>
<dbReference type="Proteomes" id="UP000316330">
    <property type="component" value="Unassembled WGS sequence"/>
</dbReference>
<dbReference type="NCBIfam" id="TIGR00971">
    <property type="entry name" value="3a0106s03"/>
    <property type="match status" value="1"/>
</dbReference>
<dbReference type="PANTHER" id="PTHR30368:SF2">
    <property type="entry name" value="SULFATE-BINDING PROTEIN"/>
    <property type="match status" value="1"/>
</dbReference>
<dbReference type="OrthoDB" id="2676961at2"/>
<comment type="caution">
    <text evidence="7">The sequence shown here is derived from an EMBL/GenBank/DDBJ whole genome shotgun (WGS) entry which is preliminary data.</text>
</comment>
<dbReference type="RefSeq" id="WP_144698969.1">
    <property type="nucleotide sequence ID" value="NZ_VNJJ01000002.1"/>
</dbReference>
<evidence type="ECO:0000256" key="5">
    <source>
        <dbReference type="ARBA" id="ARBA00022764"/>
    </source>
</evidence>
<keyword evidence="5" id="KW-0574">Periplasm</keyword>
<evidence type="ECO:0000256" key="3">
    <source>
        <dbReference type="ARBA" id="ARBA00022448"/>
    </source>
</evidence>
<evidence type="ECO:0000256" key="2">
    <source>
        <dbReference type="ARBA" id="ARBA00006099"/>
    </source>
</evidence>
<dbReference type="InterPro" id="IPR005669">
    <property type="entry name" value="Thiosulph/SO4-bd"/>
</dbReference>
<evidence type="ECO:0000256" key="1">
    <source>
        <dbReference type="ARBA" id="ARBA00004418"/>
    </source>
</evidence>
<dbReference type="GO" id="GO:0042597">
    <property type="term" value="C:periplasmic space"/>
    <property type="evidence" value="ECO:0007669"/>
    <property type="project" value="UniProtKB-SubCell"/>
</dbReference>
<sequence>MFKNIHRRRRSALSGIVLALAALTITACSGSDSDNKQTAAEAEAAVQSDYSKPVHLVSATSTGTAAVLEDINAAFIANWKERTGQTVTIEQISGTSGAQKDAIIGSSLKADIAILGVGIDIDAIQTGGLVKEGWQQRYDFNSSPFSTAVAFVVRAGNPKGIAEWEDLLQGDAKIVTANPATDSDARWYYAAPWAYSLNRQADDTAAAKAAVASFHERVSKLAKDDAEAEGVFLGGEGDVWVTTESNALRVAGTSGKGKVEVIVPSVTLSVEPIVSAIDANADADGSREVANAYADYLFTGDAQTIAAKHGFRPRFASVAEEFADVFSSDVTLLTVDDNLTGWEDLQQALFAEDGVFAGLPSK</sequence>
<evidence type="ECO:0000313" key="7">
    <source>
        <dbReference type="EMBL" id="TVY03204.1"/>
    </source>
</evidence>
<protein>
    <submittedName>
        <fullName evidence="7">Sulfate ABC transporter substrate-binding protein</fullName>
    </submittedName>
</protein>
<evidence type="ECO:0000256" key="4">
    <source>
        <dbReference type="ARBA" id="ARBA00022729"/>
    </source>
</evidence>
<dbReference type="PANTHER" id="PTHR30368">
    <property type="entry name" value="SULFATE-BINDING PROTEIN"/>
    <property type="match status" value="1"/>
</dbReference>
<dbReference type="PROSITE" id="PS51257">
    <property type="entry name" value="PROKAR_LIPOPROTEIN"/>
    <property type="match status" value="1"/>
</dbReference>
<keyword evidence="4 6" id="KW-0732">Signal</keyword>
<reference evidence="7 8" key="1">
    <citation type="submission" date="2019-07" db="EMBL/GenBank/DDBJ databases">
        <authorList>
            <person name="Kim J."/>
        </authorList>
    </citation>
    <scope>NUCLEOTIDE SEQUENCE [LARGE SCALE GENOMIC DNA]</scope>
    <source>
        <strain evidence="7 8">G13</strain>
    </source>
</reference>
<keyword evidence="8" id="KW-1185">Reference proteome</keyword>
<comment type="similarity">
    <text evidence="2">Belongs to the prokaryotic sulfate-binding protein family.</text>
</comment>
<dbReference type="AlphaFoldDB" id="A0A559JTJ6"/>
<dbReference type="Gene3D" id="3.40.190.10">
    <property type="entry name" value="Periplasmic binding protein-like II"/>
    <property type="match status" value="2"/>
</dbReference>
<accession>A0A559JTJ6</accession>
<gene>
    <name evidence="7" type="ORF">FPZ45_04830</name>
</gene>
<comment type="subcellular location">
    <subcellularLocation>
        <location evidence="1">Periplasm</location>
    </subcellularLocation>
</comment>
<dbReference type="GO" id="GO:0140104">
    <property type="term" value="F:molecular carrier activity"/>
    <property type="evidence" value="ECO:0007669"/>
    <property type="project" value="InterPro"/>
</dbReference>